<dbReference type="RefSeq" id="WP_251590592.1">
    <property type="nucleotide sequence ID" value="NZ_JAMLJI010000001.1"/>
</dbReference>
<protein>
    <submittedName>
        <fullName evidence="1">Uncharacterized protein</fullName>
    </submittedName>
</protein>
<evidence type="ECO:0000313" key="2">
    <source>
        <dbReference type="Proteomes" id="UP001269375"/>
    </source>
</evidence>
<reference evidence="1 2" key="1">
    <citation type="submission" date="2023-04" db="EMBL/GenBank/DDBJ databases">
        <title>A long-awaited taxogenomic arrangement of the family Halomonadaceae.</title>
        <authorList>
            <person name="De La Haba R."/>
            <person name="Chuvochina M."/>
            <person name="Wittouck S."/>
            <person name="Arahal D.R."/>
            <person name="Sanchez-Porro C."/>
            <person name="Hugenholtz P."/>
            <person name="Ventosa A."/>
        </authorList>
    </citation>
    <scope>NUCLEOTIDE SEQUENCE [LARGE SCALE GENOMIC DNA]</scope>
    <source>
        <strain evidence="1 2">DSM 22428</strain>
    </source>
</reference>
<comment type="caution">
    <text evidence="1">The sequence shown here is derived from an EMBL/GenBank/DDBJ whole genome shotgun (WGS) entry which is preliminary data.</text>
</comment>
<keyword evidence="2" id="KW-1185">Reference proteome</keyword>
<gene>
    <name evidence="1" type="ORF">QC825_03950</name>
</gene>
<organism evidence="1 2">
    <name type="scientific">Larsenimonas suaedae</name>
    <dbReference type="NCBI Taxonomy" id="1851019"/>
    <lineage>
        <taxon>Bacteria</taxon>
        <taxon>Pseudomonadati</taxon>
        <taxon>Pseudomonadota</taxon>
        <taxon>Gammaproteobacteria</taxon>
        <taxon>Oceanospirillales</taxon>
        <taxon>Halomonadaceae</taxon>
        <taxon>Larsenimonas</taxon>
    </lineage>
</organism>
<accession>A0ABU1GT79</accession>
<name>A0ABU1GT79_9GAMM</name>
<sequence length="460" mass="50017">MSDSCAYSEPERDSLDGKTLLMQLLRVKGVATTWLDESLELTGVGTDMPTHRLPAVLALQAARTTHALRPDVPVALMLSPASFEALFPSNARLNNSGQLLVVVVTPEEGGALNATAGQVYRRIEPTPYWLCQISDGADLVLAGQGAGVFDLPESVLTTEWDRERLHLPSFEASGPTPLALEIRSAPQECNVALIGELTLSDYHRVADWAERERVLCLSLPNAGLQPGAVCFPGIDSESGREWLTYMTQLWVIGSADSELPELARHCAPIHVNGTDELASHSPQGDESFYLRGCAQQAALSVLTREQERAAIKQLTALDVLTERRDVFVLPVDWLALDGVVDEQTVTRCFGANGGEDAELRARVLALSRDRNVRVWVVFPEATALDWSAWQAFWNTHGQGRALTLLKWQAPMAGSAPVMEGGADEATLHVDRATPGALQAIKRLLAAPGPSRLVLNHYRQA</sequence>
<dbReference type="Proteomes" id="UP001269375">
    <property type="component" value="Unassembled WGS sequence"/>
</dbReference>
<dbReference type="EMBL" id="JARWAO010000002">
    <property type="protein sequence ID" value="MDR5895230.1"/>
    <property type="molecule type" value="Genomic_DNA"/>
</dbReference>
<evidence type="ECO:0000313" key="1">
    <source>
        <dbReference type="EMBL" id="MDR5895230.1"/>
    </source>
</evidence>
<proteinExistence type="predicted"/>